<feature type="transmembrane region" description="Helical" evidence="1">
    <location>
        <begin position="100"/>
        <end position="125"/>
    </location>
</feature>
<dbReference type="InterPro" id="IPR019690">
    <property type="entry name" value="DUF2569"/>
</dbReference>
<accession>A0A2S9VC56</accession>
<keyword evidence="1" id="KW-1133">Transmembrane helix</keyword>
<organism evidence="2 3">
    <name type="scientific">Alteromonas alba</name>
    <dbReference type="NCBI Taxonomy" id="2079529"/>
    <lineage>
        <taxon>Bacteria</taxon>
        <taxon>Pseudomonadati</taxon>
        <taxon>Pseudomonadota</taxon>
        <taxon>Gammaproteobacteria</taxon>
        <taxon>Alteromonadales</taxon>
        <taxon>Alteromonadaceae</taxon>
        <taxon>Alteromonas/Salinimonas group</taxon>
        <taxon>Alteromonas</taxon>
    </lineage>
</organism>
<gene>
    <name evidence="2" type="ORF">C6Y40_08200</name>
</gene>
<sequence length="178" mass="20076">MDAKIDAPSPQKKGLGGWLILVGLGVVFSPFRLLMNTLPTYEPLLQSDIWDALTNPDSAAYHPLWGPLLIGEISFNVGLFLASLYLIYLFFTRHWLFPSFYIGIVLSSLVFIPADAWLVSIVLPQEPMFDPDTTKEFVRTLIGALIWIPYMLMSQRVKETFIKDQQDLSPALPEAESN</sequence>
<dbReference type="Pfam" id="PF10754">
    <property type="entry name" value="DUF2569"/>
    <property type="match status" value="1"/>
</dbReference>
<keyword evidence="1" id="KW-0472">Membrane</keyword>
<feature type="transmembrane region" description="Helical" evidence="1">
    <location>
        <begin position="15"/>
        <end position="35"/>
    </location>
</feature>
<reference evidence="3" key="1">
    <citation type="journal article" date="2020" name="Int. J. Syst. Evol. Microbiol.">
        <title>Alteromonas alba sp. nov., a marine bacterium isolated from the seawater of the West Pacific Ocean.</title>
        <authorList>
            <person name="Sun C."/>
            <person name="Wu Y.-H."/>
            <person name="Xamxidin M."/>
            <person name="Cheng H."/>
            <person name="Xu X.-W."/>
        </authorList>
    </citation>
    <scope>NUCLEOTIDE SEQUENCE [LARGE SCALE GENOMIC DNA]</scope>
    <source>
        <strain evidence="3">190</strain>
    </source>
</reference>
<feature type="transmembrane region" description="Helical" evidence="1">
    <location>
        <begin position="137"/>
        <end position="153"/>
    </location>
</feature>
<name>A0A2S9VC56_9ALTE</name>
<dbReference type="AlphaFoldDB" id="A0A2S9VC56"/>
<comment type="caution">
    <text evidence="2">The sequence shown here is derived from an EMBL/GenBank/DDBJ whole genome shotgun (WGS) entry which is preliminary data.</text>
</comment>
<dbReference type="EMBL" id="PVNP01000074">
    <property type="protein sequence ID" value="PRO74049.1"/>
    <property type="molecule type" value="Genomic_DNA"/>
</dbReference>
<evidence type="ECO:0000313" key="2">
    <source>
        <dbReference type="EMBL" id="PRO74049.1"/>
    </source>
</evidence>
<dbReference type="OrthoDB" id="9155572at2"/>
<evidence type="ECO:0000313" key="3">
    <source>
        <dbReference type="Proteomes" id="UP000238949"/>
    </source>
</evidence>
<evidence type="ECO:0000256" key="1">
    <source>
        <dbReference type="SAM" id="Phobius"/>
    </source>
</evidence>
<dbReference type="Proteomes" id="UP000238949">
    <property type="component" value="Unassembled WGS sequence"/>
</dbReference>
<dbReference type="RefSeq" id="WP_105934159.1">
    <property type="nucleotide sequence ID" value="NZ_PVNP01000074.1"/>
</dbReference>
<keyword evidence="3" id="KW-1185">Reference proteome</keyword>
<feature type="transmembrane region" description="Helical" evidence="1">
    <location>
        <begin position="64"/>
        <end position="88"/>
    </location>
</feature>
<proteinExistence type="predicted"/>
<protein>
    <submittedName>
        <fullName evidence="2">DUF2569 domain-containing protein</fullName>
    </submittedName>
</protein>
<keyword evidence="1" id="KW-0812">Transmembrane</keyword>